<dbReference type="RefSeq" id="WP_130102378.1">
    <property type="nucleotide sequence ID" value="NZ_SDWW01000018.1"/>
</dbReference>
<evidence type="ECO:0000313" key="5">
    <source>
        <dbReference type="EMBL" id="RYV51312.1"/>
    </source>
</evidence>
<keyword evidence="1" id="KW-0805">Transcription regulation</keyword>
<reference evidence="5 6" key="1">
    <citation type="submission" date="2019-01" db="EMBL/GenBank/DDBJ databases">
        <title>Novel species of Cellulomonas.</title>
        <authorList>
            <person name="Liu Q."/>
            <person name="Xin Y.-H."/>
        </authorList>
    </citation>
    <scope>NUCLEOTIDE SEQUENCE [LARGE SCALE GENOMIC DNA]</scope>
    <source>
        <strain evidence="5 6">HLT2-17</strain>
    </source>
</reference>
<sequence length="852" mass="89707">MTDEGPLRTDITNEIAGYLRAGTSVEVVGMRSSGRSAVLTRVSEQLASEGFSITRIAGVRALRDRPLSALAVTGINLALSSGLQSLTSAVDELEDLLSSGPAVLVVDDADDLDATTVGALAAVRLRLRIPIVAATLPAARGRSDAPGLTNELRPAVRVALPPLRFDEVHRLVHVLLGGPVDPTAVARIAAKSGGLPGLVSAMVATGRRASRLAPRGGIWVARGDLWTTALAPAAEQFLTDLDEASLEAIALVSSAGTPTMEAALHAIAPETLARLDDVGLLRVVRERHDTVVGVFPPLVAEYFTHEGSMTRRMLVCGQLAPAGVEDSRGPVLAPRSLHLPGTDPILSRRFAGHWRDEVQARQREWEADASPSNAVPLIRALLVSRARPHEVEAVLAATVVPGADPRALALFVTWHALYEGLVLGRVDAARALLHDRRSALQGFDGLLRATEAHLELVTGSVPTAALLAPAAHDEDQLSTDSVVVARAEALVAAGQAPAALTLLEGFTTPFPALEESAEATRELALLYMCDLEGAVTAARARVGRSTGHLDPGGVEAHAYVAGLGLALQGRLLELDALMSFVLALAPMPAHRTHVQTGLLWLAADAAAWQGRTAYAHSLALQSSAYGHGRGPHPGMTSDGISAELRGKDPAASADELWALAEERLEHGFIPAGIIAGVSAVERRPDAVWAARLADAAARCDSPLLSHLGDYAVAIASSDPDRLAELEPRLLAAGMRLYAVRTAVARSVRMLTAGDVTAAAAHADTAWHTAGLRGRDLCGLFRPFDKAVCLTAREREMAILVARGMSSQEIATLKVLSVRTVENHIFSACRKVGVKNRESLAHAAQTWLSCAVD</sequence>
<dbReference type="SUPFAM" id="SSF52540">
    <property type="entry name" value="P-loop containing nucleoside triphosphate hydrolases"/>
    <property type="match status" value="1"/>
</dbReference>
<dbReference type="EMBL" id="SDWW01000018">
    <property type="protein sequence ID" value="RYV51312.1"/>
    <property type="molecule type" value="Genomic_DNA"/>
</dbReference>
<evidence type="ECO:0000256" key="3">
    <source>
        <dbReference type="ARBA" id="ARBA00023163"/>
    </source>
</evidence>
<evidence type="ECO:0000313" key="6">
    <source>
        <dbReference type="Proteomes" id="UP000293764"/>
    </source>
</evidence>
<dbReference type="InterPro" id="IPR000792">
    <property type="entry name" value="Tscrpt_reg_LuxR_C"/>
</dbReference>
<gene>
    <name evidence="5" type="ORF">EUA98_09170</name>
</gene>
<organism evidence="5 6">
    <name type="scientific">Pengzhenrongella frigida</name>
    <dbReference type="NCBI Taxonomy" id="1259133"/>
    <lineage>
        <taxon>Bacteria</taxon>
        <taxon>Bacillati</taxon>
        <taxon>Actinomycetota</taxon>
        <taxon>Actinomycetes</taxon>
        <taxon>Micrococcales</taxon>
        <taxon>Pengzhenrongella</taxon>
    </lineage>
</organism>
<feature type="domain" description="HTH luxR-type" evidence="4">
    <location>
        <begin position="782"/>
        <end position="847"/>
    </location>
</feature>
<dbReference type="PANTHER" id="PTHR44688:SF16">
    <property type="entry name" value="DNA-BINDING TRANSCRIPTIONAL ACTIVATOR DEVR_DOSR"/>
    <property type="match status" value="1"/>
</dbReference>
<dbReference type="InterPro" id="IPR036388">
    <property type="entry name" value="WH-like_DNA-bd_sf"/>
</dbReference>
<dbReference type="AlphaFoldDB" id="A0A4Q5MZM1"/>
<dbReference type="Proteomes" id="UP000293764">
    <property type="component" value="Unassembled WGS sequence"/>
</dbReference>
<dbReference type="InterPro" id="IPR027417">
    <property type="entry name" value="P-loop_NTPase"/>
</dbReference>
<dbReference type="GO" id="GO:0003677">
    <property type="term" value="F:DNA binding"/>
    <property type="evidence" value="ECO:0007669"/>
    <property type="project" value="UniProtKB-KW"/>
</dbReference>
<dbReference type="InterPro" id="IPR016032">
    <property type="entry name" value="Sig_transdc_resp-reg_C-effctor"/>
</dbReference>
<dbReference type="PRINTS" id="PR00038">
    <property type="entry name" value="HTHLUXR"/>
</dbReference>
<evidence type="ECO:0000256" key="1">
    <source>
        <dbReference type="ARBA" id="ARBA00023015"/>
    </source>
</evidence>
<evidence type="ECO:0000259" key="4">
    <source>
        <dbReference type="PROSITE" id="PS50043"/>
    </source>
</evidence>
<dbReference type="SUPFAM" id="SSF46894">
    <property type="entry name" value="C-terminal effector domain of the bipartite response regulators"/>
    <property type="match status" value="1"/>
</dbReference>
<dbReference type="OrthoDB" id="3751684at2"/>
<name>A0A4Q5MZM1_9MICO</name>
<dbReference type="SMART" id="SM00421">
    <property type="entry name" value="HTH_LUXR"/>
    <property type="match status" value="1"/>
</dbReference>
<dbReference type="GO" id="GO:0006355">
    <property type="term" value="P:regulation of DNA-templated transcription"/>
    <property type="evidence" value="ECO:0007669"/>
    <property type="project" value="InterPro"/>
</dbReference>
<comment type="caution">
    <text evidence="5">The sequence shown here is derived from an EMBL/GenBank/DDBJ whole genome shotgun (WGS) entry which is preliminary data.</text>
</comment>
<keyword evidence="6" id="KW-1185">Reference proteome</keyword>
<keyword evidence="3" id="KW-0804">Transcription</keyword>
<protein>
    <submittedName>
        <fullName evidence="5">LuxR family transcriptional regulator</fullName>
    </submittedName>
</protein>
<dbReference type="PANTHER" id="PTHR44688">
    <property type="entry name" value="DNA-BINDING TRANSCRIPTIONAL ACTIVATOR DEVR_DOSR"/>
    <property type="match status" value="1"/>
</dbReference>
<dbReference type="Pfam" id="PF00196">
    <property type="entry name" value="GerE"/>
    <property type="match status" value="1"/>
</dbReference>
<dbReference type="Gene3D" id="1.10.10.10">
    <property type="entry name" value="Winged helix-like DNA-binding domain superfamily/Winged helix DNA-binding domain"/>
    <property type="match status" value="1"/>
</dbReference>
<accession>A0A4Q5MZM1</accession>
<dbReference type="CDD" id="cd06170">
    <property type="entry name" value="LuxR_C_like"/>
    <property type="match status" value="1"/>
</dbReference>
<evidence type="ECO:0000256" key="2">
    <source>
        <dbReference type="ARBA" id="ARBA00023125"/>
    </source>
</evidence>
<proteinExistence type="predicted"/>
<dbReference type="PROSITE" id="PS50043">
    <property type="entry name" value="HTH_LUXR_2"/>
    <property type="match status" value="1"/>
</dbReference>
<keyword evidence="2" id="KW-0238">DNA-binding</keyword>